<evidence type="ECO:0000313" key="3">
    <source>
        <dbReference type="Proteomes" id="UP000054845"/>
    </source>
</evidence>
<evidence type="ECO:0000256" key="1">
    <source>
        <dbReference type="SAM" id="MobiDB-lite"/>
    </source>
</evidence>
<feature type="region of interest" description="Disordered" evidence="1">
    <location>
        <begin position="1"/>
        <end position="45"/>
    </location>
</feature>
<feature type="compositionally biased region" description="Low complexity" evidence="1">
    <location>
        <begin position="19"/>
        <end position="38"/>
    </location>
</feature>
<dbReference type="AlphaFoldDB" id="A0A0N7LBI5"/>
<accession>A0A0N7LBI5</accession>
<evidence type="ECO:0000313" key="2">
    <source>
        <dbReference type="EMBL" id="CEH19482.1"/>
    </source>
</evidence>
<protein>
    <submittedName>
        <fullName evidence="2">Uncharacterized protein</fullName>
    </submittedName>
</protein>
<organism evidence="2 3">
    <name type="scientific">Ceraceosorus bombacis</name>
    <dbReference type="NCBI Taxonomy" id="401625"/>
    <lineage>
        <taxon>Eukaryota</taxon>
        <taxon>Fungi</taxon>
        <taxon>Dikarya</taxon>
        <taxon>Basidiomycota</taxon>
        <taxon>Ustilaginomycotina</taxon>
        <taxon>Exobasidiomycetes</taxon>
        <taxon>Ceraceosorales</taxon>
        <taxon>Ceraceosoraceae</taxon>
        <taxon>Ceraceosorus</taxon>
    </lineage>
</organism>
<sequence>MHLFESGALPSTPRLSRQSSSRTLAHTLSSSSSSSTHAHSPRHFPAKLVAAEAHAMYVVTLSHTQRPGSQTWLLH</sequence>
<dbReference type="EMBL" id="CCYA01000389">
    <property type="protein sequence ID" value="CEH19482.1"/>
    <property type="molecule type" value="Genomic_DNA"/>
</dbReference>
<reference evidence="2 3" key="1">
    <citation type="submission" date="2014-09" db="EMBL/GenBank/DDBJ databases">
        <authorList>
            <person name="Magalhaes I.L.F."/>
            <person name="Oliveira U."/>
            <person name="Santos F.R."/>
            <person name="Vidigal T.H.D.A."/>
            <person name="Brescovit A.D."/>
            <person name="Santos A.J."/>
        </authorList>
    </citation>
    <scope>NUCLEOTIDE SEQUENCE [LARGE SCALE GENOMIC DNA]</scope>
</reference>
<keyword evidence="3" id="KW-1185">Reference proteome</keyword>
<proteinExistence type="predicted"/>
<dbReference type="Proteomes" id="UP000054845">
    <property type="component" value="Unassembled WGS sequence"/>
</dbReference>
<name>A0A0N7LBI5_9BASI</name>